<comment type="similarity">
    <text evidence="1">Belongs to the apolipoprotein L family.</text>
</comment>
<dbReference type="InterPro" id="IPR008405">
    <property type="entry name" value="ApoL"/>
</dbReference>
<organism evidence="2 3">
    <name type="scientific">Huso huso</name>
    <name type="common">Beluga</name>
    <name type="synonym">Acipenser huso</name>
    <dbReference type="NCBI Taxonomy" id="61971"/>
    <lineage>
        <taxon>Eukaryota</taxon>
        <taxon>Metazoa</taxon>
        <taxon>Chordata</taxon>
        <taxon>Craniata</taxon>
        <taxon>Vertebrata</taxon>
        <taxon>Euteleostomi</taxon>
        <taxon>Actinopterygii</taxon>
        <taxon>Chondrostei</taxon>
        <taxon>Acipenseriformes</taxon>
        <taxon>Acipenseridae</taxon>
        <taxon>Huso</taxon>
    </lineage>
</organism>
<proteinExistence type="inferred from homology"/>
<protein>
    <submittedName>
        <fullName evidence="2">Apolipoprotein L3-like</fullName>
    </submittedName>
</protein>
<evidence type="ECO:0000313" key="3">
    <source>
        <dbReference type="Proteomes" id="UP001369086"/>
    </source>
</evidence>
<dbReference type="Proteomes" id="UP001369086">
    <property type="component" value="Unassembled WGS sequence"/>
</dbReference>
<feature type="non-terminal residue" evidence="2">
    <location>
        <position position="1"/>
    </location>
</feature>
<dbReference type="EMBL" id="JAHFZB010000031">
    <property type="protein sequence ID" value="KAK6471486.1"/>
    <property type="molecule type" value="Genomic_DNA"/>
</dbReference>
<dbReference type="Pfam" id="PF05461">
    <property type="entry name" value="ApoL"/>
    <property type="match status" value="1"/>
</dbReference>
<evidence type="ECO:0000313" key="2">
    <source>
        <dbReference type="EMBL" id="KAK6471486.1"/>
    </source>
</evidence>
<name>A0ABR0YGE9_HUSHU</name>
<keyword evidence="3" id="KW-1185">Reference proteome</keyword>
<evidence type="ECO:0000256" key="1">
    <source>
        <dbReference type="ARBA" id="ARBA00010090"/>
    </source>
</evidence>
<gene>
    <name evidence="2" type="ORF">HHUSO_G29315</name>
</gene>
<dbReference type="PANTHER" id="PTHR14096:SF28">
    <property type="entry name" value="APOLIPOPROTEIN L, 1-RELATED"/>
    <property type="match status" value="1"/>
</dbReference>
<sequence>FEKVEEFIKRFEKKKPKIEKYIKELLGIADKLDKVNMDCAIAKTTGSCASAVGGILTIVGLALSPVTLGASAIVSAVGIGVGVAGGATNAGTTITKFVKDRNDNKKVDRILNKIQKQMTALGALGRNACIALSKYDENHMEKCDLVFKTGSQIGTTSYAVVKITRLVQSLKAKPVLKAAVDEASQVFKLGSEGIDGAGAVTGVISEAAPVVASKALRIAGGVVAGAFLIWDVYDITKKAIDIHKGCKTERAKEIRERVETVKGDLKNLEGVYSDMKGCMSVDRV</sequence>
<accession>A0ABR0YGE9</accession>
<dbReference type="PANTHER" id="PTHR14096">
    <property type="entry name" value="APOLIPOPROTEIN L"/>
    <property type="match status" value="1"/>
</dbReference>
<comment type="caution">
    <text evidence="2">The sequence shown here is derived from an EMBL/GenBank/DDBJ whole genome shotgun (WGS) entry which is preliminary data.</text>
</comment>
<reference evidence="2 3" key="1">
    <citation type="submission" date="2021-05" db="EMBL/GenBank/DDBJ databases">
        <authorList>
            <person name="Zahm M."/>
            <person name="Klopp C."/>
            <person name="Cabau C."/>
            <person name="Kuhl H."/>
            <person name="Suciu R."/>
            <person name="Ciorpac M."/>
            <person name="Holostenco D."/>
            <person name="Gessner J."/>
            <person name="Wuertz S."/>
            <person name="Hohne C."/>
            <person name="Stock M."/>
            <person name="Gislard M."/>
            <person name="Lluch J."/>
            <person name="Milhes M."/>
            <person name="Lampietro C."/>
            <person name="Lopez Roques C."/>
            <person name="Donnadieu C."/>
            <person name="Du K."/>
            <person name="Schartl M."/>
            <person name="Guiguen Y."/>
        </authorList>
    </citation>
    <scope>NUCLEOTIDE SEQUENCE [LARGE SCALE GENOMIC DNA]</scope>
    <source>
        <strain evidence="2">Hh-F2</strain>
        <tissue evidence="2">Blood</tissue>
    </source>
</reference>